<sequence length="255" mass="27370">MMILDLKSKGLLCHSSSPSSSSSSPLPSSPSSPSSLSSSPVCFPYLSPPLSSPTTTTTTTRRYQHIRDLFIPVYLTITTTAIITTTTPPNPPFIPGLLLLSPRSSFCSSSLSLSVEPHIILSFLEIESLRRRERGTKLPLTTPSNHPHLNTPLLSSPPSASSWPGLGAGRAERSLGAARCVCGDLMGWPTQTTTMDKHSRGAQYQTGHRSAQGFMPPNSNLTAEPTHTRCILRRGGPFRLESRGGDTGSTRSAWS</sequence>
<reference evidence="2 3" key="1">
    <citation type="submission" date="2019-05" db="EMBL/GenBank/DDBJ databases">
        <title>Another draft genome of Portunus trituberculatus and its Hox gene families provides insights of decapod evolution.</title>
        <authorList>
            <person name="Jeong J.-H."/>
            <person name="Song I."/>
            <person name="Kim S."/>
            <person name="Choi T."/>
            <person name="Kim D."/>
            <person name="Ryu S."/>
            <person name="Kim W."/>
        </authorList>
    </citation>
    <scope>NUCLEOTIDE SEQUENCE [LARGE SCALE GENOMIC DNA]</scope>
    <source>
        <tissue evidence="2">Muscle</tissue>
    </source>
</reference>
<feature type="region of interest" description="Disordered" evidence="1">
    <location>
        <begin position="1"/>
        <end position="34"/>
    </location>
</feature>
<organism evidence="2 3">
    <name type="scientific">Portunus trituberculatus</name>
    <name type="common">Swimming crab</name>
    <name type="synonym">Neptunus trituberculatus</name>
    <dbReference type="NCBI Taxonomy" id="210409"/>
    <lineage>
        <taxon>Eukaryota</taxon>
        <taxon>Metazoa</taxon>
        <taxon>Ecdysozoa</taxon>
        <taxon>Arthropoda</taxon>
        <taxon>Crustacea</taxon>
        <taxon>Multicrustacea</taxon>
        <taxon>Malacostraca</taxon>
        <taxon>Eumalacostraca</taxon>
        <taxon>Eucarida</taxon>
        <taxon>Decapoda</taxon>
        <taxon>Pleocyemata</taxon>
        <taxon>Brachyura</taxon>
        <taxon>Eubrachyura</taxon>
        <taxon>Portunoidea</taxon>
        <taxon>Portunidae</taxon>
        <taxon>Portuninae</taxon>
        <taxon>Portunus</taxon>
    </lineage>
</organism>
<dbReference type="Proteomes" id="UP000324222">
    <property type="component" value="Unassembled WGS sequence"/>
</dbReference>
<dbReference type="EMBL" id="VSRR010011633">
    <property type="protein sequence ID" value="MPC53450.1"/>
    <property type="molecule type" value="Genomic_DNA"/>
</dbReference>
<feature type="compositionally biased region" description="Polar residues" evidence="1">
    <location>
        <begin position="139"/>
        <end position="148"/>
    </location>
</feature>
<evidence type="ECO:0000313" key="3">
    <source>
        <dbReference type="Proteomes" id="UP000324222"/>
    </source>
</evidence>
<feature type="region of interest" description="Disordered" evidence="1">
    <location>
        <begin position="193"/>
        <end position="223"/>
    </location>
</feature>
<gene>
    <name evidence="2" type="ORF">E2C01_047342</name>
</gene>
<evidence type="ECO:0000256" key="1">
    <source>
        <dbReference type="SAM" id="MobiDB-lite"/>
    </source>
</evidence>
<proteinExistence type="predicted"/>
<feature type="compositionally biased region" description="Low complexity" evidence="1">
    <location>
        <begin position="152"/>
        <end position="165"/>
    </location>
</feature>
<protein>
    <submittedName>
        <fullName evidence="2">Uncharacterized protein</fullName>
    </submittedName>
</protein>
<accession>A0A5B7G068</accession>
<feature type="region of interest" description="Disordered" evidence="1">
    <location>
        <begin position="137"/>
        <end position="167"/>
    </location>
</feature>
<name>A0A5B7G068_PORTR</name>
<feature type="region of interest" description="Disordered" evidence="1">
    <location>
        <begin position="236"/>
        <end position="255"/>
    </location>
</feature>
<comment type="caution">
    <text evidence="2">The sequence shown here is derived from an EMBL/GenBank/DDBJ whole genome shotgun (WGS) entry which is preliminary data.</text>
</comment>
<keyword evidence="3" id="KW-1185">Reference proteome</keyword>
<dbReference type="AlphaFoldDB" id="A0A5B7G068"/>
<evidence type="ECO:0000313" key="2">
    <source>
        <dbReference type="EMBL" id="MPC53450.1"/>
    </source>
</evidence>
<feature type="compositionally biased region" description="Low complexity" evidence="1">
    <location>
        <begin position="15"/>
        <end position="34"/>
    </location>
</feature>